<dbReference type="CDD" id="cd00009">
    <property type="entry name" value="AAA"/>
    <property type="match status" value="1"/>
</dbReference>
<evidence type="ECO:0000259" key="1">
    <source>
        <dbReference type="SMART" id="SM00382"/>
    </source>
</evidence>
<dbReference type="PANTHER" id="PTHR42759">
    <property type="entry name" value="MOXR FAMILY PROTEIN"/>
    <property type="match status" value="1"/>
</dbReference>
<feature type="domain" description="AAA+ ATPase" evidence="1">
    <location>
        <begin position="29"/>
        <end position="168"/>
    </location>
</feature>
<reference evidence="2 5" key="1">
    <citation type="submission" date="2021-01" db="EMBL/GenBank/DDBJ databases">
        <title>Diatom-associated Roseobacters Show Island Model of Population Structure.</title>
        <authorList>
            <person name="Qu L."/>
            <person name="Feng X."/>
            <person name="Chen Y."/>
            <person name="Li L."/>
            <person name="Wang X."/>
            <person name="Hu Z."/>
            <person name="Wang H."/>
            <person name="Luo H."/>
        </authorList>
    </citation>
    <scope>NUCLEOTIDE SEQUENCE</scope>
    <source>
        <strain evidence="3 5">CC28-63</strain>
        <strain evidence="2">CC28-69</strain>
    </source>
</reference>
<name>A0A9Q2NVP4_9RHOB</name>
<organism evidence="2 4">
    <name type="scientific">Marivita cryptomonadis</name>
    <dbReference type="NCBI Taxonomy" id="505252"/>
    <lineage>
        <taxon>Bacteria</taxon>
        <taxon>Pseudomonadati</taxon>
        <taxon>Pseudomonadota</taxon>
        <taxon>Alphaproteobacteria</taxon>
        <taxon>Rhodobacterales</taxon>
        <taxon>Roseobacteraceae</taxon>
        <taxon>Marivita</taxon>
    </lineage>
</organism>
<gene>
    <name evidence="2" type="ORF">JQX41_12135</name>
    <name evidence="3" type="ORF">JQX48_12140</name>
</gene>
<dbReference type="InterPro" id="IPR027417">
    <property type="entry name" value="P-loop_NTPase"/>
</dbReference>
<dbReference type="InterPro" id="IPR003593">
    <property type="entry name" value="AAA+_ATPase"/>
</dbReference>
<dbReference type="SMART" id="SM00382">
    <property type="entry name" value="AAA"/>
    <property type="match status" value="1"/>
</dbReference>
<keyword evidence="5" id="KW-1185">Reference proteome</keyword>
<dbReference type="EMBL" id="JAFBXE010000007">
    <property type="protein sequence ID" value="MBM2413058.1"/>
    <property type="molecule type" value="Genomic_DNA"/>
</dbReference>
<proteinExistence type="predicted"/>
<dbReference type="EMBL" id="JAFBXF010000007">
    <property type="protein sequence ID" value="MBM2417726.1"/>
    <property type="molecule type" value="Genomic_DNA"/>
</dbReference>
<evidence type="ECO:0000313" key="5">
    <source>
        <dbReference type="Proteomes" id="UP000809440"/>
    </source>
</evidence>
<evidence type="ECO:0000313" key="2">
    <source>
        <dbReference type="EMBL" id="MBM2413058.1"/>
    </source>
</evidence>
<evidence type="ECO:0000313" key="4">
    <source>
        <dbReference type="Proteomes" id="UP000755667"/>
    </source>
</evidence>
<dbReference type="InterPro" id="IPR050764">
    <property type="entry name" value="CbbQ/NirQ/NorQ/GpvN"/>
</dbReference>
<dbReference type="PANTHER" id="PTHR42759:SF1">
    <property type="entry name" value="MAGNESIUM-CHELATASE SUBUNIT CHLD"/>
    <property type="match status" value="1"/>
</dbReference>
<accession>A0A9Q2NVP4</accession>
<dbReference type="GO" id="GO:0016887">
    <property type="term" value="F:ATP hydrolysis activity"/>
    <property type="evidence" value="ECO:0007669"/>
    <property type="project" value="InterPro"/>
</dbReference>
<dbReference type="Pfam" id="PF07726">
    <property type="entry name" value="AAA_3"/>
    <property type="match status" value="1"/>
</dbReference>
<dbReference type="InterPro" id="IPR011703">
    <property type="entry name" value="ATPase_AAA-3"/>
</dbReference>
<evidence type="ECO:0000313" key="3">
    <source>
        <dbReference type="EMBL" id="MBM2417726.1"/>
    </source>
</evidence>
<dbReference type="GeneID" id="62641944"/>
<protein>
    <submittedName>
        <fullName evidence="2">AAA family ATPase</fullName>
    </submittedName>
</protein>
<dbReference type="GO" id="GO:0005524">
    <property type="term" value="F:ATP binding"/>
    <property type="evidence" value="ECO:0007669"/>
    <property type="project" value="InterPro"/>
</dbReference>
<dbReference type="Gene3D" id="3.40.50.300">
    <property type="entry name" value="P-loop containing nucleotide triphosphate hydrolases"/>
    <property type="match status" value="1"/>
</dbReference>
<comment type="caution">
    <text evidence="2">The sequence shown here is derived from an EMBL/GenBank/DDBJ whole genome shotgun (WGS) entry which is preliminary data.</text>
</comment>
<dbReference type="AlphaFoldDB" id="A0A9Q2NVP4"/>
<dbReference type="Proteomes" id="UP000809440">
    <property type="component" value="Unassembled WGS sequence"/>
</dbReference>
<sequence>MSVNAQTLSAGDALEVLRAAWEAQDSGALTTSWMLHGKPGVGKTQLVQTLATHIGAELYDIRLTTIEPQDLRGLPYYDHETRKTLWYRPEDLPDQPDRPAVLFLDELTAASPYLQPTVYGLLQERRVGRHTLPDSVFIVAAGNTVEDGALAYEMGTALSDRLVHLHVTANAKDWLERYAVDQSLHPAVTAFLRSRPDLLDTTEDSLRRSEMIACTPRSWERVSQIMQAVPDRRIRDTMVAGTIGVAPAAEFARVADELDAMVTVQDMLAAPRAQRVDLYPDTLNGLVGLIYGLVAQTEADTIAGVIDVMADIRTLKSDRVQALPLGELSSFGFELLIRKALAQGLQEAFRGSEAYADYAQARAETGAL</sequence>
<dbReference type="OrthoDB" id="9808317at2"/>
<dbReference type="RefSeq" id="WP_085631044.1">
    <property type="nucleotide sequence ID" value="NZ_JAFBWU010000007.1"/>
</dbReference>
<dbReference type="Proteomes" id="UP000755667">
    <property type="component" value="Unassembled WGS sequence"/>
</dbReference>
<dbReference type="SUPFAM" id="SSF52540">
    <property type="entry name" value="P-loop containing nucleoside triphosphate hydrolases"/>
    <property type="match status" value="1"/>
</dbReference>